<dbReference type="Proteomes" id="UP000589085">
    <property type="component" value="Unassembled WGS sequence"/>
</dbReference>
<gene>
    <name evidence="1" type="ORF">HLH48_00285</name>
</gene>
<dbReference type="AlphaFoldDB" id="A0A7W4I9D6"/>
<reference evidence="1 2" key="1">
    <citation type="submission" date="2020-04" db="EMBL/GenBank/DDBJ databases">
        <title>Description of novel Gluconacetobacter.</title>
        <authorList>
            <person name="Sombolestani A."/>
        </authorList>
    </citation>
    <scope>NUCLEOTIDE SEQUENCE [LARGE SCALE GENOMIC DNA]</scope>
    <source>
        <strain evidence="1 2">LMG 19747</strain>
    </source>
</reference>
<name>A0A7W4I9D6_9PROT</name>
<dbReference type="GO" id="GO:0044781">
    <property type="term" value="P:bacterial-type flagellum organization"/>
    <property type="evidence" value="ECO:0007669"/>
    <property type="project" value="InterPro"/>
</dbReference>
<dbReference type="Pfam" id="PF07309">
    <property type="entry name" value="FlaF"/>
    <property type="match status" value="1"/>
</dbReference>
<evidence type="ECO:0000313" key="1">
    <source>
        <dbReference type="EMBL" id="MBB2158629.1"/>
    </source>
</evidence>
<dbReference type="EMBL" id="JABEQJ010000001">
    <property type="protein sequence ID" value="MBB2158629.1"/>
    <property type="molecule type" value="Genomic_DNA"/>
</dbReference>
<dbReference type="InterPro" id="IPR010845">
    <property type="entry name" value="FlaF"/>
</dbReference>
<sequence>MMIHPALKAYQAVTETSLTGREAEAVCFRMLIEDLEAAARGGDPQARNRALDRHQRLWSMIMKANILDNGLASEEDRTLFVRLADQAQKYGIRAILHPDLSLAPLIEIAENVLAGLEMVSEGNERGSGADRMV</sequence>
<comment type="caution">
    <text evidence="1">The sequence shown here is derived from an EMBL/GenBank/DDBJ whole genome shotgun (WGS) entry which is preliminary data.</text>
</comment>
<proteinExistence type="predicted"/>
<organism evidence="1 2">
    <name type="scientific">Gluconacetobacter sacchari</name>
    <dbReference type="NCBI Taxonomy" id="92759"/>
    <lineage>
        <taxon>Bacteria</taxon>
        <taxon>Pseudomonadati</taxon>
        <taxon>Pseudomonadota</taxon>
        <taxon>Alphaproteobacteria</taxon>
        <taxon>Acetobacterales</taxon>
        <taxon>Acetobacteraceae</taxon>
        <taxon>Gluconacetobacter</taxon>
    </lineage>
</organism>
<accession>A0A7W4I9D6</accession>
<evidence type="ECO:0000313" key="2">
    <source>
        <dbReference type="Proteomes" id="UP000589085"/>
    </source>
</evidence>
<protein>
    <submittedName>
        <fullName evidence="1">Uncharacterized protein</fullName>
    </submittedName>
</protein>
<dbReference type="RefSeq" id="WP_182995503.1">
    <property type="nucleotide sequence ID" value="NZ_JABEQJ010000001.1"/>
</dbReference>